<protein>
    <submittedName>
        <fullName evidence="1">Uncharacterized protein</fullName>
    </submittedName>
</protein>
<accession>A0A6A6R3T2</accession>
<dbReference type="Proteomes" id="UP000799750">
    <property type="component" value="Unassembled WGS sequence"/>
</dbReference>
<reference evidence="1" key="1">
    <citation type="journal article" date="2020" name="Stud. Mycol.">
        <title>101 Dothideomycetes genomes: a test case for predicting lifestyles and emergence of pathogens.</title>
        <authorList>
            <person name="Haridas S."/>
            <person name="Albert R."/>
            <person name="Binder M."/>
            <person name="Bloem J."/>
            <person name="Labutti K."/>
            <person name="Salamov A."/>
            <person name="Andreopoulos B."/>
            <person name="Baker S."/>
            <person name="Barry K."/>
            <person name="Bills G."/>
            <person name="Bluhm B."/>
            <person name="Cannon C."/>
            <person name="Castanera R."/>
            <person name="Culley D."/>
            <person name="Daum C."/>
            <person name="Ezra D."/>
            <person name="Gonzalez J."/>
            <person name="Henrissat B."/>
            <person name="Kuo A."/>
            <person name="Liang C."/>
            <person name="Lipzen A."/>
            <person name="Lutzoni F."/>
            <person name="Magnuson J."/>
            <person name="Mondo S."/>
            <person name="Nolan M."/>
            <person name="Ohm R."/>
            <person name="Pangilinan J."/>
            <person name="Park H.-J."/>
            <person name="Ramirez L."/>
            <person name="Alfaro M."/>
            <person name="Sun H."/>
            <person name="Tritt A."/>
            <person name="Yoshinaga Y."/>
            <person name="Zwiers L.-H."/>
            <person name="Turgeon B."/>
            <person name="Goodwin S."/>
            <person name="Spatafora J."/>
            <person name="Crous P."/>
            <person name="Grigoriev I."/>
        </authorList>
    </citation>
    <scope>NUCLEOTIDE SEQUENCE</scope>
    <source>
        <strain evidence="1">CBS 269.34</strain>
    </source>
</reference>
<gene>
    <name evidence="1" type="ORF">BU16DRAFT_294435</name>
</gene>
<evidence type="ECO:0000313" key="1">
    <source>
        <dbReference type="EMBL" id="KAF2498433.1"/>
    </source>
</evidence>
<name>A0A6A6R3T2_9PEZI</name>
<sequence>MCLRACFLSHIPLLIEHSSHGLTTAFAAPEFPGYRQNTRLCPRCCGLLEGGERAHGLCRCRASLRVCLFHGWRRWSRKVFMILFLAFVLLEVSSIMCETELNEETVMENNVCLQPMSQLTNNGDAPSLIG</sequence>
<evidence type="ECO:0000313" key="2">
    <source>
        <dbReference type="Proteomes" id="UP000799750"/>
    </source>
</evidence>
<dbReference type="EMBL" id="MU004185">
    <property type="protein sequence ID" value="KAF2498433.1"/>
    <property type="molecule type" value="Genomic_DNA"/>
</dbReference>
<proteinExistence type="predicted"/>
<organism evidence="1 2">
    <name type="scientific">Lophium mytilinum</name>
    <dbReference type="NCBI Taxonomy" id="390894"/>
    <lineage>
        <taxon>Eukaryota</taxon>
        <taxon>Fungi</taxon>
        <taxon>Dikarya</taxon>
        <taxon>Ascomycota</taxon>
        <taxon>Pezizomycotina</taxon>
        <taxon>Dothideomycetes</taxon>
        <taxon>Pleosporomycetidae</taxon>
        <taxon>Mytilinidiales</taxon>
        <taxon>Mytilinidiaceae</taxon>
        <taxon>Lophium</taxon>
    </lineage>
</organism>
<keyword evidence="2" id="KW-1185">Reference proteome</keyword>
<dbReference type="AlphaFoldDB" id="A0A6A6R3T2"/>